<accession>A0A484MJF9</accession>
<dbReference type="AlphaFoldDB" id="A0A484MJF9"/>
<proteinExistence type="predicted"/>
<evidence type="ECO:0000313" key="3">
    <source>
        <dbReference type="Proteomes" id="UP000595140"/>
    </source>
</evidence>
<feature type="compositionally biased region" description="Low complexity" evidence="1">
    <location>
        <begin position="95"/>
        <end position="105"/>
    </location>
</feature>
<gene>
    <name evidence="2" type="ORF">CCAM_LOCUS30736</name>
</gene>
<dbReference type="Proteomes" id="UP000595140">
    <property type="component" value="Unassembled WGS sequence"/>
</dbReference>
<feature type="region of interest" description="Disordered" evidence="1">
    <location>
        <begin position="26"/>
        <end position="105"/>
    </location>
</feature>
<dbReference type="EMBL" id="OOIL02003702">
    <property type="protein sequence ID" value="VFQ88960.1"/>
    <property type="molecule type" value="Genomic_DNA"/>
</dbReference>
<protein>
    <submittedName>
        <fullName evidence="2">Uncharacterized protein</fullName>
    </submittedName>
</protein>
<reference evidence="2 3" key="1">
    <citation type="submission" date="2018-04" db="EMBL/GenBank/DDBJ databases">
        <authorList>
            <person name="Vogel A."/>
        </authorList>
    </citation>
    <scope>NUCLEOTIDE SEQUENCE [LARGE SCALE GENOMIC DNA]</scope>
</reference>
<evidence type="ECO:0000313" key="2">
    <source>
        <dbReference type="EMBL" id="VFQ88960.1"/>
    </source>
</evidence>
<sequence>MVTAICTGRRYRSSAETGLMAAPFDLDGNGSTRRRQITSTRQLAAAAGRTRASPLHAASGGSGESPVTHSLLRLSRYKRSSSPWIDGDGGAPVEAAQTQAPATAQGSLVDTPLISFC</sequence>
<evidence type="ECO:0000256" key="1">
    <source>
        <dbReference type="SAM" id="MobiDB-lite"/>
    </source>
</evidence>
<organism evidence="2 3">
    <name type="scientific">Cuscuta campestris</name>
    <dbReference type="NCBI Taxonomy" id="132261"/>
    <lineage>
        <taxon>Eukaryota</taxon>
        <taxon>Viridiplantae</taxon>
        <taxon>Streptophyta</taxon>
        <taxon>Embryophyta</taxon>
        <taxon>Tracheophyta</taxon>
        <taxon>Spermatophyta</taxon>
        <taxon>Magnoliopsida</taxon>
        <taxon>eudicotyledons</taxon>
        <taxon>Gunneridae</taxon>
        <taxon>Pentapetalae</taxon>
        <taxon>asterids</taxon>
        <taxon>lamiids</taxon>
        <taxon>Solanales</taxon>
        <taxon>Convolvulaceae</taxon>
        <taxon>Cuscuteae</taxon>
        <taxon>Cuscuta</taxon>
        <taxon>Cuscuta subgen. Grammica</taxon>
        <taxon>Cuscuta sect. Cleistogrammica</taxon>
    </lineage>
</organism>
<keyword evidence="3" id="KW-1185">Reference proteome</keyword>
<name>A0A484MJF9_9ASTE</name>